<feature type="transmembrane region" description="Helical" evidence="1">
    <location>
        <begin position="185"/>
        <end position="203"/>
    </location>
</feature>
<proteinExistence type="predicted"/>
<keyword evidence="1" id="KW-0812">Transmembrane</keyword>
<dbReference type="EMBL" id="CP159279">
    <property type="protein sequence ID" value="XCH11321.1"/>
    <property type="molecule type" value="Genomic_DNA"/>
</dbReference>
<evidence type="ECO:0000256" key="1">
    <source>
        <dbReference type="SAM" id="Phobius"/>
    </source>
</evidence>
<dbReference type="AlphaFoldDB" id="A0AAU8EPI3"/>
<organism evidence="2">
    <name type="scientific">Arthrobacter sp. K5</name>
    <dbReference type="NCBI Taxonomy" id="2839623"/>
    <lineage>
        <taxon>Bacteria</taxon>
        <taxon>Bacillati</taxon>
        <taxon>Actinomycetota</taxon>
        <taxon>Actinomycetes</taxon>
        <taxon>Micrococcales</taxon>
        <taxon>Micrococcaceae</taxon>
        <taxon>Arthrobacter</taxon>
    </lineage>
</organism>
<sequence>MTHAPRLPLAVGLPMAVASGLAIPVQGRINGALGARLGDGIAAAVVSFSTGLIVMVIVSLLAPRGRAGLAQILPALRERRFPPYYALAGGIGAFFVFAQSFTVGLLGIALFTVATVTGQTLSGLLVDRLGIGPAGKKSVTGIRVIGCILTIAAVSWAVSPRFAGGGAGAAGAAGSAAAGGAAEPAALLLPIILPVLAGFLMSFQQAMNGTATVHYGTPIAATLVNFIAGTCVLWVAWSIKVAVAGPANPLPGEWWYYLGGPMGCVFIGLGALLVRSLGVLVTGLGMIAGQLLGSLGLDLLVPTPGTVVEAATVLGTLLTLASIVVATLPWPRGAFRR</sequence>
<feature type="transmembrane region" description="Helical" evidence="1">
    <location>
        <begin position="215"/>
        <end position="239"/>
    </location>
</feature>
<keyword evidence="1" id="KW-0472">Membrane</keyword>
<feature type="transmembrane region" description="Helical" evidence="1">
    <location>
        <begin position="41"/>
        <end position="62"/>
    </location>
</feature>
<evidence type="ECO:0000313" key="2">
    <source>
        <dbReference type="EMBL" id="XCH11321.1"/>
    </source>
</evidence>
<feature type="transmembrane region" description="Helical" evidence="1">
    <location>
        <begin position="307"/>
        <end position="330"/>
    </location>
</feature>
<keyword evidence="1" id="KW-1133">Transmembrane helix</keyword>
<dbReference type="RefSeq" id="WP_353711710.1">
    <property type="nucleotide sequence ID" value="NZ_CP159279.1"/>
</dbReference>
<name>A0AAU8EPI3_9MICC</name>
<dbReference type="Pfam" id="PF04657">
    <property type="entry name" value="DMT_YdcZ"/>
    <property type="match status" value="2"/>
</dbReference>
<feature type="transmembrane region" description="Helical" evidence="1">
    <location>
        <begin position="138"/>
        <end position="158"/>
    </location>
</feature>
<dbReference type="PANTHER" id="PTHR34821:SF2">
    <property type="entry name" value="INNER MEMBRANE PROTEIN YDCZ"/>
    <property type="match status" value="1"/>
</dbReference>
<feature type="transmembrane region" description="Helical" evidence="1">
    <location>
        <begin position="107"/>
        <end position="126"/>
    </location>
</feature>
<dbReference type="GO" id="GO:0005886">
    <property type="term" value="C:plasma membrane"/>
    <property type="evidence" value="ECO:0007669"/>
    <property type="project" value="TreeGrafter"/>
</dbReference>
<protein>
    <submittedName>
        <fullName evidence="2">DMT family transporter</fullName>
    </submittedName>
</protein>
<dbReference type="PANTHER" id="PTHR34821">
    <property type="entry name" value="INNER MEMBRANE PROTEIN YDCZ"/>
    <property type="match status" value="1"/>
</dbReference>
<accession>A0AAU8EPI3</accession>
<reference evidence="2" key="1">
    <citation type="submission" date="2024-06" db="EMBL/GenBank/DDBJ databases">
        <title>Biodegradation of dimethachlon by Arthrobacter sp. K5: mechanistic insights and ecological implications.</title>
        <authorList>
            <person name="Hu S."/>
            <person name="Lu P."/>
        </authorList>
    </citation>
    <scope>NUCLEOTIDE SEQUENCE</scope>
    <source>
        <strain evidence="2">K5</strain>
    </source>
</reference>
<gene>
    <name evidence="2" type="ORF">ABRP34_21465</name>
</gene>
<feature type="transmembrane region" description="Helical" evidence="1">
    <location>
        <begin position="83"/>
        <end position="101"/>
    </location>
</feature>
<feature type="transmembrane region" description="Helical" evidence="1">
    <location>
        <begin position="254"/>
        <end position="274"/>
    </location>
</feature>
<feature type="transmembrane region" description="Helical" evidence="1">
    <location>
        <begin position="281"/>
        <end position="301"/>
    </location>
</feature>
<dbReference type="InterPro" id="IPR006750">
    <property type="entry name" value="YdcZ"/>
</dbReference>